<accession>A0A2T2P401</accession>
<dbReference type="EMBL" id="KZ678130">
    <property type="protein sequence ID" value="PSN72391.1"/>
    <property type="molecule type" value="Genomic_DNA"/>
</dbReference>
<protein>
    <recommendedName>
        <fullName evidence="3">P-loop containing nucleoside triphosphate hydrolase protein</fullName>
    </recommendedName>
</protein>
<dbReference type="PANTHER" id="PTHR48312:SF1">
    <property type="entry name" value="SULFOTRANSFERASE"/>
    <property type="match status" value="1"/>
</dbReference>
<dbReference type="AlphaFoldDB" id="A0A2T2P401"/>
<sequence length="337" mass="37600">MSTQSPIHTLLFTIPRTASNLATQLLNLPSQPGIHRHPEDGYIFLPALIERFKHDLPGKSISDWTPSQKAALKEAFAQSFTSYTAFLATASAEGKSTYIKEHINWLLDPISETSFLDPSPTPTSPSTYFLPEHPPGTHPPPKDPNNVTCLPDAFLLRDISPTFLIRHPALTFPSALRNALSNQGPDVVLAATQTQWWECTYRWTRALWTFYATTSDSGFRRETRDPRVTFPIVLDAGDLGDEGLVRRYAEVVGLEGAKVRFGWEAEGLEGVGRLEARMKDTLLKSTGVIGGKLRGDLQREKEGWREEFGEVLAGRLEGLVEEAMGDYEFLRGVRFRG</sequence>
<reference evidence="1 2" key="1">
    <citation type="journal article" date="2018" name="Front. Microbiol.">
        <title>Genome-Wide Analysis of Corynespora cassiicola Leaf Fall Disease Putative Effectors.</title>
        <authorList>
            <person name="Lopez D."/>
            <person name="Ribeiro S."/>
            <person name="Label P."/>
            <person name="Fumanal B."/>
            <person name="Venisse J.S."/>
            <person name="Kohler A."/>
            <person name="de Oliveira R.R."/>
            <person name="Labutti K."/>
            <person name="Lipzen A."/>
            <person name="Lail K."/>
            <person name="Bauer D."/>
            <person name="Ohm R.A."/>
            <person name="Barry K.W."/>
            <person name="Spatafora J."/>
            <person name="Grigoriev I.V."/>
            <person name="Martin F.M."/>
            <person name="Pujade-Renaud V."/>
        </authorList>
    </citation>
    <scope>NUCLEOTIDE SEQUENCE [LARGE SCALE GENOMIC DNA]</scope>
    <source>
        <strain evidence="1 2">Philippines</strain>
    </source>
</reference>
<dbReference type="Proteomes" id="UP000240883">
    <property type="component" value="Unassembled WGS sequence"/>
</dbReference>
<gene>
    <name evidence="1" type="ORF">BS50DRAFT_544907</name>
</gene>
<proteinExistence type="predicted"/>
<evidence type="ECO:0008006" key="3">
    <source>
        <dbReference type="Google" id="ProtNLM"/>
    </source>
</evidence>
<organism evidence="1 2">
    <name type="scientific">Corynespora cassiicola Philippines</name>
    <dbReference type="NCBI Taxonomy" id="1448308"/>
    <lineage>
        <taxon>Eukaryota</taxon>
        <taxon>Fungi</taxon>
        <taxon>Dikarya</taxon>
        <taxon>Ascomycota</taxon>
        <taxon>Pezizomycotina</taxon>
        <taxon>Dothideomycetes</taxon>
        <taxon>Pleosporomycetidae</taxon>
        <taxon>Pleosporales</taxon>
        <taxon>Corynesporascaceae</taxon>
        <taxon>Corynespora</taxon>
    </lineage>
</organism>
<dbReference type="STRING" id="1448308.A0A2T2P401"/>
<keyword evidence="2" id="KW-1185">Reference proteome</keyword>
<dbReference type="OrthoDB" id="3650366at2759"/>
<dbReference type="PANTHER" id="PTHR48312">
    <property type="match status" value="1"/>
</dbReference>
<name>A0A2T2P401_CORCC</name>
<evidence type="ECO:0000313" key="1">
    <source>
        <dbReference type="EMBL" id="PSN72391.1"/>
    </source>
</evidence>
<evidence type="ECO:0000313" key="2">
    <source>
        <dbReference type="Proteomes" id="UP000240883"/>
    </source>
</evidence>